<gene>
    <name evidence="3" type="ORF">VKT23_017602</name>
</gene>
<reference evidence="3 4" key="1">
    <citation type="submission" date="2024-01" db="EMBL/GenBank/DDBJ databases">
        <title>A draft genome for the cacao thread blight pathogen Marasmiellus scandens.</title>
        <authorList>
            <person name="Baruah I.K."/>
            <person name="Leung J."/>
            <person name="Bukari Y."/>
            <person name="Amoako-Attah I."/>
            <person name="Meinhardt L.W."/>
            <person name="Bailey B.A."/>
            <person name="Cohen S.P."/>
        </authorList>
    </citation>
    <scope>NUCLEOTIDE SEQUENCE [LARGE SCALE GENOMIC DNA]</scope>
    <source>
        <strain evidence="3 4">GH-19</strain>
    </source>
</reference>
<dbReference type="EMBL" id="JBANRG010000073">
    <property type="protein sequence ID" value="KAK7439379.1"/>
    <property type="molecule type" value="Genomic_DNA"/>
</dbReference>
<sequence length="180" mass="19470">MKLTTITLLAASLFSTTFVGSSPTNVARTAQTCGNPSDAVPFLRAFDPSTSDHFYTTDLNEMNNAVATGTYNREQNAARVFTTQELSTVPFYRLFNIAVWDHFYTTSAADRDNAISNGGYVSEGIAAYIYTNPDCGGVPLFRLFNPATGDHFYTMSAGEKDFAVSGGYVEEGIAGYTLSP</sequence>
<feature type="chain" id="PRO_5046184249" description="DUF5648 domain-containing protein" evidence="1">
    <location>
        <begin position="22"/>
        <end position="180"/>
    </location>
</feature>
<evidence type="ECO:0000313" key="3">
    <source>
        <dbReference type="EMBL" id="KAK7439379.1"/>
    </source>
</evidence>
<evidence type="ECO:0000313" key="4">
    <source>
        <dbReference type="Proteomes" id="UP001498398"/>
    </source>
</evidence>
<keyword evidence="4" id="KW-1185">Reference proteome</keyword>
<evidence type="ECO:0000259" key="2">
    <source>
        <dbReference type="Pfam" id="PF18885"/>
    </source>
</evidence>
<organism evidence="3 4">
    <name type="scientific">Marasmiellus scandens</name>
    <dbReference type="NCBI Taxonomy" id="2682957"/>
    <lineage>
        <taxon>Eukaryota</taxon>
        <taxon>Fungi</taxon>
        <taxon>Dikarya</taxon>
        <taxon>Basidiomycota</taxon>
        <taxon>Agaricomycotina</taxon>
        <taxon>Agaricomycetes</taxon>
        <taxon>Agaricomycetidae</taxon>
        <taxon>Agaricales</taxon>
        <taxon>Marasmiineae</taxon>
        <taxon>Omphalotaceae</taxon>
        <taxon>Marasmiellus</taxon>
    </lineage>
</organism>
<keyword evidence="1" id="KW-0732">Signal</keyword>
<proteinExistence type="predicted"/>
<dbReference type="Proteomes" id="UP001498398">
    <property type="component" value="Unassembled WGS sequence"/>
</dbReference>
<protein>
    <recommendedName>
        <fullName evidence="2">DUF5648 domain-containing protein</fullName>
    </recommendedName>
</protein>
<name>A0ABR1IRX7_9AGAR</name>
<accession>A0ABR1IRX7</accession>
<feature type="signal peptide" evidence="1">
    <location>
        <begin position="1"/>
        <end position="21"/>
    </location>
</feature>
<comment type="caution">
    <text evidence="3">The sequence shown here is derived from an EMBL/GenBank/DDBJ whole genome shotgun (WGS) entry which is preliminary data.</text>
</comment>
<evidence type="ECO:0000256" key="1">
    <source>
        <dbReference type="SAM" id="SignalP"/>
    </source>
</evidence>
<feature type="domain" description="DUF5648" evidence="2">
    <location>
        <begin position="41"/>
        <end position="177"/>
    </location>
</feature>
<dbReference type="Pfam" id="PF18885">
    <property type="entry name" value="DUF5648"/>
    <property type="match status" value="1"/>
</dbReference>
<dbReference type="InterPro" id="IPR043708">
    <property type="entry name" value="DUF5648"/>
</dbReference>